<keyword evidence="3" id="KW-1185">Reference proteome</keyword>
<evidence type="ECO:0000256" key="1">
    <source>
        <dbReference type="SAM" id="SignalP"/>
    </source>
</evidence>
<dbReference type="InterPro" id="IPR007541">
    <property type="entry name" value="Uncharacterised_BSP"/>
</dbReference>
<dbReference type="Proteomes" id="UP000198287">
    <property type="component" value="Unassembled WGS sequence"/>
</dbReference>
<keyword evidence="1" id="KW-0732">Signal</keyword>
<evidence type="ECO:0000313" key="3">
    <source>
        <dbReference type="Proteomes" id="UP000198287"/>
    </source>
</evidence>
<dbReference type="EMBL" id="LNIX01000003">
    <property type="protein sequence ID" value="OXA56898.1"/>
    <property type="molecule type" value="Genomic_DNA"/>
</dbReference>
<sequence length="241" mass="27788">MQHSDFFILVSVAVICFGSIDKISGNSPPLKIHINGTSVPSKLSRFLLEAQTALYHWHPLISSRLSSPNYTAPPLIYLNFENCAKYSAASHNFGPFGRITACTPHYLAHPTDIGSLITVLTFIIQNYNIEPRPAHYVTYGVAQYVRRYMYEKEEEKKVLKKPGPTSKFDEHSTSSDDLAYFFNYINLKFKMEEENEEMDFIQLLNWDSREGKFNSSFWEDRLGKDVHQLWAEMVKEDNSLN</sequence>
<accession>A0A226EI29</accession>
<evidence type="ECO:0000313" key="2">
    <source>
        <dbReference type="EMBL" id="OXA56898.1"/>
    </source>
</evidence>
<dbReference type="AlphaFoldDB" id="A0A226EI29"/>
<organism evidence="2 3">
    <name type="scientific">Folsomia candida</name>
    <name type="common">Springtail</name>
    <dbReference type="NCBI Taxonomy" id="158441"/>
    <lineage>
        <taxon>Eukaryota</taxon>
        <taxon>Metazoa</taxon>
        <taxon>Ecdysozoa</taxon>
        <taxon>Arthropoda</taxon>
        <taxon>Hexapoda</taxon>
        <taxon>Collembola</taxon>
        <taxon>Entomobryomorpha</taxon>
        <taxon>Isotomoidea</taxon>
        <taxon>Isotomidae</taxon>
        <taxon>Proisotominae</taxon>
        <taxon>Folsomia</taxon>
    </lineage>
</organism>
<proteinExistence type="predicted"/>
<gene>
    <name evidence="2" type="ORF">Fcan01_06695</name>
</gene>
<feature type="signal peptide" evidence="1">
    <location>
        <begin position="1"/>
        <end position="25"/>
    </location>
</feature>
<feature type="chain" id="PRO_5012804846" evidence="1">
    <location>
        <begin position="26"/>
        <end position="241"/>
    </location>
</feature>
<name>A0A226EI29_FOLCA</name>
<comment type="caution">
    <text evidence="2">The sequence shown here is derived from an EMBL/GenBank/DDBJ whole genome shotgun (WGS) entry which is preliminary data.</text>
</comment>
<dbReference type="Pfam" id="PF04450">
    <property type="entry name" value="BSP"/>
    <property type="match status" value="1"/>
</dbReference>
<reference evidence="2 3" key="1">
    <citation type="submission" date="2015-12" db="EMBL/GenBank/DDBJ databases">
        <title>The genome of Folsomia candida.</title>
        <authorList>
            <person name="Faddeeva A."/>
            <person name="Derks M.F."/>
            <person name="Anvar Y."/>
            <person name="Smit S."/>
            <person name="Van Straalen N."/>
            <person name="Roelofs D."/>
        </authorList>
    </citation>
    <scope>NUCLEOTIDE SEQUENCE [LARGE SCALE GENOMIC DNA]</scope>
    <source>
        <strain evidence="2 3">VU population</strain>
        <tissue evidence="2">Whole body</tissue>
    </source>
</reference>
<protein>
    <submittedName>
        <fullName evidence="2">Uncharacterized protein</fullName>
    </submittedName>
</protein>
<dbReference type="STRING" id="158441.A0A226EI29"/>